<comment type="caution">
    <text evidence="2">The sequence shown here is derived from an EMBL/GenBank/DDBJ whole genome shotgun (WGS) entry which is preliminary data.</text>
</comment>
<organism evidence="2 3">
    <name type="scientific">Ophiocordyceps unilateralis</name>
    <name type="common">Zombie-ant fungus</name>
    <name type="synonym">Torrubia unilateralis</name>
    <dbReference type="NCBI Taxonomy" id="268505"/>
    <lineage>
        <taxon>Eukaryota</taxon>
        <taxon>Fungi</taxon>
        <taxon>Dikarya</taxon>
        <taxon>Ascomycota</taxon>
        <taxon>Pezizomycotina</taxon>
        <taxon>Sordariomycetes</taxon>
        <taxon>Hypocreomycetidae</taxon>
        <taxon>Hypocreales</taxon>
        <taxon>Ophiocordycipitaceae</taxon>
        <taxon>Ophiocordyceps</taxon>
    </lineage>
</organism>
<dbReference type="OrthoDB" id="3549294at2759"/>
<sequence>MSSSSIPISTITSLSSASDVKDDPVTPSQDKIIQTLARSRQLWQSLSGEASLVDLQRGTVRLSGLNHGLPAIPDDLQGRTELTGQATWRMWSTGCTVPGEARNEAKRRWKPARLRPTLCMISDHSSFNHLDSKSNGIAFLFFGWAYILCMSLLEKQHVSMSYANMPQVPWDESDSDRCLTIDIREVSGEEYCWWASLLSPGQGWRSVTPEQPVWAIAYTANFKFRLEARIATTGPLQFTPPSSKQAVAFLSRFASMYNLDGQAPLALAMALTLPLHNETSSMVKLPKPSLVKNGTRLSCASSFDREYSNLAHYMTLSSNPVFLSSALWGIFWEPGIDCNLVSSWYDPIIEVVKPIIECNTLEKLGHVFALRRPQIAPLWYGIAACGHTKTVLGIIPFLRTLHSPVPSRPIPEVAAWTDSPQSFMDLQGLGPYVHDNNRVARTDVWRLRHQFWDIEPEGAHFRNPPTCPWPPFGFMAIEELEIPVHTHINCRRHHCVYSRWTWFFDDGTEILDEPTKQGNGLEFENGVHLISPQDTTPASGYILDHMASERAVCDIFRWAAPEMEVSGKYIYTHPWVDALLDLDMDNDEETDSGSGGSLIPSNCFLQRIIDWVIEVNMHGKSTS</sequence>
<reference evidence="2 3" key="1">
    <citation type="journal article" date="2015" name="BMC Genomics">
        <title>Gene expression during zombie ant biting behavior reflects the complexity underlying fungal parasitic behavioral manipulation.</title>
        <authorList>
            <person name="de Bekker C."/>
            <person name="Ohm R.A."/>
            <person name="Loreto R.G."/>
            <person name="Sebastian A."/>
            <person name="Albert I."/>
            <person name="Merrow M."/>
            <person name="Brachmann A."/>
            <person name="Hughes D.P."/>
        </authorList>
    </citation>
    <scope>NUCLEOTIDE SEQUENCE [LARGE SCALE GENOMIC DNA]</scope>
    <source>
        <strain evidence="2 3">SC16a</strain>
    </source>
</reference>
<evidence type="ECO:0000313" key="2">
    <source>
        <dbReference type="EMBL" id="PFH60071.1"/>
    </source>
</evidence>
<dbReference type="EMBL" id="LAZP02000153">
    <property type="protein sequence ID" value="PFH60071.1"/>
    <property type="molecule type" value="Genomic_DNA"/>
</dbReference>
<feature type="region of interest" description="Disordered" evidence="1">
    <location>
        <begin position="1"/>
        <end position="26"/>
    </location>
</feature>
<evidence type="ECO:0000313" key="3">
    <source>
        <dbReference type="Proteomes" id="UP000037136"/>
    </source>
</evidence>
<dbReference type="AlphaFoldDB" id="A0A2A9PGC0"/>
<gene>
    <name evidence="2" type="ORF">XA68_11489</name>
</gene>
<name>A0A2A9PGC0_OPHUN</name>
<feature type="compositionally biased region" description="Low complexity" evidence="1">
    <location>
        <begin position="1"/>
        <end position="18"/>
    </location>
</feature>
<evidence type="ECO:0000256" key="1">
    <source>
        <dbReference type="SAM" id="MobiDB-lite"/>
    </source>
</evidence>
<proteinExistence type="predicted"/>
<accession>A0A2A9PGC0</accession>
<keyword evidence="3" id="KW-1185">Reference proteome</keyword>
<protein>
    <submittedName>
        <fullName evidence="2">Uncharacterized protein</fullName>
    </submittedName>
</protein>
<dbReference type="Proteomes" id="UP000037136">
    <property type="component" value="Unassembled WGS sequence"/>
</dbReference>
<reference evidence="2 3" key="2">
    <citation type="journal article" date="2017" name="Sci. Rep.">
        <title>Ant-infecting Ophiocordyceps genomes reveal a high diversity of potential behavioral manipulation genes and a possible major role for enterotoxins.</title>
        <authorList>
            <person name="de Bekker C."/>
            <person name="Ohm R.A."/>
            <person name="Evans H.C."/>
            <person name="Brachmann A."/>
            <person name="Hughes D.P."/>
        </authorList>
    </citation>
    <scope>NUCLEOTIDE SEQUENCE [LARGE SCALE GENOMIC DNA]</scope>
    <source>
        <strain evidence="2 3">SC16a</strain>
    </source>
</reference>